<dbReference type="InterPro" id="IPR047951">
    <property type="entry name" value="Transpos_ISL3"/>
</dbReference>
<name>A0A430AFA1_9ENTE</name>
<gene>
    <name evidence="2" type="ORF">CBF29_13590</name>
</gene>
<keyword evidence="3" id="KW-1185">Reference proteome</keyword>
<evidence type="ECO:0000313" key="3">
    <source>
        <dbReference type="Proteomes" id="UP000287605"/>
    </source>
</evidence>
<dbReference type="Pfam" id="PF01610">
    <property type="entry name" value="DDE_Tnp_ISL3"/>
    <property type="match status" value="1"/>
</dbReference>
<dbReference type="AlphaFoldDB" id="A0A430AFA1"/>
<protein>
    <submittedName>
        <fullName evidence="2">ISL3 family transposase</fullName>
    </submittedName>
</protein>
<dbReference type="InterPro" id="IPR002560">
    <property type="entry name" value="Transposase_DDE"/>
</dbReference>
<dbReference type="NCBIfam" id="NF033550">
    <property type="entry name" value="transpos_ISL3"/>
    <property type="match status" value="1"/>
</dbReference>
<dbReference type="Proteomes" id="UP000287605">
    <property type="component" value="Unassembled WGS sequence"/>
</dbReference>
<dbReference type="EMBL" id="NGKA01000053">
    <property type="protein sequence ID" value="RSU06402.1"/>
    <property type="molecule type" value="Genomic_DNA"/>
</dbReference>
<proteinExistence type="predicted"/>
<evidence type="ECO:0000259" key="1">
    <source>
        <dbReference type="Pfam" id="PF01610"/>
    </source>
</evidence>
<feature type="domain" description="Transposase IS204/IS1001/IS1096/IS1165 DDE" evidence="1">
    <location>
        <begin position="90"/>
        <end position="346"/>
    </location>
</feature>
<dbReference type="PANTHER" id="PTHR33498:SF1">
    <property type="entry name" value="TRANSPOSASE FOR INSERTION SEQUENCE ELEMENT IS1557"/>
    <property type="match status" value="1"/>
</dbReference>
<dbReference type="PANTHER" id="PTHR33498">
    <property type="entry name" value="TRANSPOSASE FOR INSERTION SEQUENCE ELEMENT IS1557"/>
    <property type="match status" value="1"/>
</dbReference>
<organism evidence="2 3">
    <name type="scientific">Vagococcus elongatus</name>
    <dbReference type="NCBI Taxonomy" id="180344"/>
    <lineage>
        <taxon>Bacteria</taxon>
        <taxon>Bacillati</taxon>
        <taxon>Bacillota</taxon>
        <taxon>Bacilli</taxon>
        <taxon>Lactobacillales</taxon>
        <taxon>Enterococcaceae</taxon>
        <taxon>Vagococcus</taxon>
    </lineage>
</organism>
<sequence>MPTVMKLKKQKYFCRNCHSYTTASPYFIKENCFISEHIKFKILDLLKEKISYTLIAKLCHVSITTVIRLLRSLEPYVPNNRVKASLPTVLMVDEFRSHVTKEDKMSFICADGESGKLVDVLPSRQHDKLERHFNRYPQEALNQVHFLVTDMNAAYFKLTKTCFKQAKIIIDRFHVVKHINTAFNDFRVKEVKRLKKNRHLIEARKIKANWKLLLKDYQNVDWTSYRSWRSFRAPNYPLLTEGMVIDRLLSYSQKLYDTYHCFHNLLNAFRSKDVALFFEHLKNLPEHLDEEFKQKVQNLLNYETGITNALIYPYSNGKLEAKNTHIKTLKRVSYGFKSFRNMRIRIFMMNGLIQIK</sequence>
<evidence type="ECO:0000313" key="2">
    <source>
        <dbReference type="EMBL" id="RSU06402.1"/>
    </source>
</evidence>
<accession>A0A430AFA1</accession>
<reference evidence="2 3" key="1">
    <citation type="submission" date="2017-05" db="EMBL/GenBank/DDBJ databases">
        <title>Vagococcus spp. assemblies.</title>
        <authorList>
            <person name="Gulvik C.A."/>
        </authorList>
    </citation>
    <scope>NUCLEOTIDE SEQUENCE [LARGE SCALE GENOMIC DNA]</scope>
    <source>
        <strain evidence="2 3">CCUG 51432</strain>
    </source>
</reference>
<comment type="caution">
    <text evidence="2">The sequence shown here is derived from an EMBL/GenBank/DDBJ whole genome shotgun (WGS) entry which is preliminary data.</text>
</comment>